<protein>
    <recommendedName>
        <fullName evidence="3">F-box domain-containing protein</fullName>
    </recommendedName>
</protein>
<keyword evidence="2" id="KW-1185">Reference proteome</keyword>
<sequence>MARITDLPNELLITICQILLPTDHKALQALFLVCRALGNSASTVLSEHLCLPWKLNLDCGLVKYISQTSSPETIRSLRILPKKALMNAFSIRMGAAYAHLNPLCSFLSSLPRLRTFCINLSGQNSHNRMFPGQAIDRILKDLPDSVVNLELDTEGAEGLQLQSDIQCAHICVSISKLLLRLESLRLRTFSMCPDLFAVLQRPESTSQLQVAVIKLQLLQDSRYCSTTVSHCRGSMRLSNGEPFTGDLNPNKLQPDELFNPLLHLGVAAKFPRLRRFLVLSQHGDGIVRIREVSTRTIMDFPFKRAHHCPLENHMVTRMLDLNYEAGNGQMFMIRDRDGLDYYGTHAEMEAALEASLAWEEMSNCSRLPPKIPSKEDRYKLDVSRLFPVEKLKRMMEERIQSGEFKEMKDAYWRMDRFEDHERAILWFRDS</sequence>
<dbReference type="AlphaFoldDB" id="A0A9P4KC46"/>
<accession>A0A9P4KC46</accession>
<organism evidence="1 2">
    <name type="scientific">Lojkania enalia</name>
    <dbReference type="NCBI Taxonomy" id="147567"/>
    <lineage>
        <taxon>Eukaryota</taxon>
        <taxon>Fungi</taxon>
        <taxon>Dikarya</taxon>
        <taxon>Ascomycota</taxon>
        <taxon>Pezizomycotina</taxon>
        <taxon>Dothideomycetes</taxon>
        <taxon>Pleosporomycetidae</taxon>
        <taxon>Pleosporales</taxon>
        <taxon>Pleosporales incertae sedis</taxon>
        <taxon>Lojkania</taxon>
    </lineage>
</organism>
<gene>
    <name evidence="1" type="ORF">CC78DRAFT_578237</name>
</gene>
<dbReference type="Proteomes" id="UP000800093">
    <property type="component" value="Unassembled WGS sequence"/>
</dbReference>
<evidence type="ECO:0000313" key="2">
    <source>
        <dbReference type="Proteomes" id="UP000800093"/>
    </source>
</evidence>
<comment type="caution">
    <text evidence="1">The sequence shown here is derived from an EMBL/GenBank/DDBJ whole genome shotgun (WGS) entry which is preliminary data.</text>
</comment>
<name>A0A9P4KC46_9PLEO</name>
<evidence type="ECO:0008006" key="3">
    <source>
        <dbReference type="Google" id="ProtNLM"/>
    </source>
</evidence>
<dbReference type="OrthoDB" id="4192220at2759"/>
<dbReference type="EMBL" id="ML986598">
    <property type="protein sequence ID" value="KAF2266527.1"/>
    <property type="molecule type" value="Genomic_DNA"/>
</dbReference>
<evidence type="ECO:0000313" key="1">
    <source>
        <dbReference type="EMBL" id="KAF2266527.1"/>
    </source>
</evidence>
<proteinExistence type="predicted"/>
<reference evidence="2" key="1">
    <citation type="journal article" date="2020" name="Stud. Mycol.">
        <title>101 Dothideomycetes genomes: A test case for predicting lifestyles and emergence of pathogens.</title>
        <authorList>
            <person name="Haridas S."/>
            <person name="Albert R."/>
            <person name="Binder M."/>
            <person name="Bloem J."/>
            <person name="LaButti K."/>
            <person name="Salamov A."/>
            <person name="Andreopoulos B."/>
            <person name="Baker S."/>
            <person name="Barry K."/>
            <person name="Bills G."/>
            <person name="Bluhm B."/>
            <person name="Cannon C."/>
            <person name="Castanera R."/>
            <person name="Culley D."/>
            <person name="Daum C."/>
            <person name="Ezra D."/>
            <person name="Gonzalez J."/>
            <person name="Henrissat B."/>
            <person name="Kuo A."/>
            <person name="Liang C."/>
            <person name="Lipzen A."/>
            <person name="Lutzoni F."/>
            <person name="Magnuson J."/>
            <person name="Mondo S."/>
            <person name="Nolan M."/>
            <person name="Ohm R."/>
            <person name="Pangilinan J."/>
            <person name="Park H.-J."/>
            <person name="Ramirez L."/>
            <person name="Alfaro M."/>
            <person name="Sun H."/>
            <person name="Tritt A."/>
            <person name="Yoshinaga Y."/>
            <person name="Zwiers L.-H."/>
            <person name="Turgeon B."/>
            <person name="Goodwin S."/>
            <person name="Spatafora J."/>
            <person name="Crous P."/>
            <person name="Grigoriev I."/>
        </authorList>
    </citation>
    <scope>NUCLEOTIDE SEQUENCE [LARGE SCALE GENOMIC DNA]</scope>
    <source>
        <strain evidence="2">CBS 304.66</strain>
    </source>
</reference>